<sequence>MGINTMLPNLTVTATAAEFMRCVVRFSGVPLGAGFRLCVSVGACSEYDAEFSAEAEPHVGDEEMDIKGVRLFLPAESRLLLDGVTIDFIDSPTRTGLTFAKTDVRPSIAASEGVGELEVARIDVRAIGRRNS</sequence>
<organism evidence="1 2">
    <name type="scientific">Cupriavidus taiwanensis</name>
    <dbReference type="NCBI Taxonomy" id="164546"/>
    <lineage>
        <taxon>Bacteria</taxon>
        <taxon>Pseudomonadati</taxon>
        <taxon>Pseudomonadota</taxon>
        <taxon>Betaproteobacteria</taxon>
        <taxon>Burkholderiales</taxon>
        <taxon>Burkholderiaceae</taxon>
        <taxon>Cupriavidus</taxon>
    </lineage>
</organism>
<reference evidence="2" key="1">
    <citation type="submission" date="2018-01" db="EMBL/GenBank/DDBJ databases">
        <authorList>
            <person name="Gaut B.S."/>
            <person name="Morton B.R."/>
            <person name="Clegg M.T."/>
            <person name="Duvall M.R."/>
        </authorList>
    </citation>
    <scope>NUCLEOTIDE SEQUENCE [LARGE SCALE GENOMIC DNA]</scope>
    <source>
        <plasmid evidence="2">Plasmid cbm2613_p</plasmid>
    </source>
</reference>
<evidence type="ECO:0000313" key="1">
    <source>
        <dbReference type="EMBL" id="SOZ74462.1"/>
    </source>
</evidence>
<evidence type="ECO:0000313" key="2">
    <source>
        <dbReference type="Proteomes" id="UP000256952"/>
    </source>
</evidence>
<dbReference type="InterPro" id="IPR035903">
    <property type="entry name" value="HesB-like_dom_sf"/>
</dbReference>
<dbReference type="Proteomes" id="UP000256952">
    <property type="component" value="Plasmid CBM2613_p"/>
</dbReference>
<dbReference type="AlphaFoldDB" id="A0A375EDE6"/>
<accession>A0A375EDE6</accession>
<dbReference type="SUPFAM" id="SSF89360">
    <property type="entry name" value="HesB-like domain"/>
    <property type="match status" value="1"/>
</dbReference>
<keyword evidence="1" id="KW-0614">Plasmid</keyword>
<name>A0A375EDE6_9BURK</name>
<protein>
    <submittedName>
        <fullName evidence="1">HesB/YadR/YfhF-family protein</fullName>
    </submittedName>
</protein>
<geneLocation type="plasmid" evidence="2">
    <name>cbm2613_p</name>
</geneLocation>
<dbReference type="EMBL" id="LT976981">
    <property type="protein sequence ID" value="SOZ74462.1"/>
    <property type="molecule type" value="Genomic_DNA"/>
</dbReference>
<gene>
    <name evidence="1" type="ORF">CBM2613_P20028</name>
</gene>
<proteinExistence type="predicted"/>
<dbReference type="Gene3D" id="2.60.300.12">
    <property type="entry name" value="HesB-like domain"/>
    <property type="match status" value="1"/>
</dbReference>